<accession>A0AAV0ZT71</accession>
<evidence type="ECO:0000313" key="2">
    <source>
        <dbReference type="Proteomes" id="UP001157006"/>
    </source>
</evidence>
<dbReference type="Proteomes" id="UP001157006">
    <property type="component" value="Chromosome 2"/>
</dbReference>
<protein>
    <submittedName>
        <fullName evidence="1">Uncharacterized protein</fullName>
    </submittedName>
</protein>
<evidence type="ECO:0000313" key="1">
    <source>
        <dbReference type="EMBL" id="CAI8599625.1"/>
    </source>
</evidence>
<reference evidence="1 2" key="1">
    <citation type="submission" date="2023-01" db="EMBL/GenBank/DDBJ databases">
        <authorList>
            <person name="Kreplak J."/>
        </authorList>
    </citation>
    <scope>NUCLEOTIDE SEQUENCE [LARGE SCALE GENOMIC DNA]</scope>
</reference>
<keyword evidence="2" id="KW-1185">Reference proteome</keyword>
<organism evidence="1 2">
    <name type="scientific">Vicia faba</name>
    <name type="common">Broad bean</name>
    <name type="synonym">Faba vulgaris</name>
    <dbReference type="NCBI Taxonomy" id="3906"/>
    <lineage>
        <taxon>Eukaryota</taxon>
        <taxon>Viridiplantae</taxon>
        <taxon>Streptophyta</taxon>
        <taxon>Embryophyta</taxon>
        <taxon>Tracheophyta</taxon>
        <taxon>Spermatophyta</taxon>
        <taxon>Magnoliopsida</taxon>
        <taxon>eudicotyledons</taxon>
        <taxon>Gunneridae</taxon>
        <taxon>Pentapetalae</taxon>
        <taxon>rosids</taxon>
        <taxon>fabids</taxon>
        <taxon>Fabales</taxon>
        <taxon>Fabaceae</taxon>
        <taxon>Papilionoideae</taxon>
        <taxon>50 kb inversion clade</taxon>
        <taxon>NPAAA clade</taxon>
        <taxon>Hologalegina</taxon>
        <taxon>IRL clade</taxon>
        <taxon>Fabeae</taxon>
        <taxon>Vicia</taxon>
    </lineage>
</organism>
<dbReference type="EMBL" id="OX451737">
    <property type="protein sequence ID" value="CAI8599625.1"/>
    <property type="molecule type" value="Genomic_DNA"/>
</dbReference>
<name>A0AAV0ZT71_VICFA</name>
<proteinExistence type="predicted"/>
<gene>
    <name evidence="1" type="ORF">VFH_II183800</name>
</gene>
<sequence>MRGYLCWIVEGRLAFKLCSSSYRVKEQDFPHFSFWNFPFWLLDGVKMEEIGGRVAKLEIRSNKRDLIRGEMIQLKIPLLDQVTIGMAIRYRISSSRHKPGDIGRFNDLPFLSLLSIRLYMAL</sequence>
<dbReference type="AlphaFoldDB" id="A0AAV0ZT71"/>